<evidence type="ECO:0000313" key="3">
    <source>
        <dbReference type="Proteomes" id="UP000001918"/>
    </source>
</evidence>
<dbReference type="Proteomes" id="UP000001918">
    <property type="component" value="Chromosome"/>
</dbReference>
<proteinExistence type="predicted"/>
<keyword evidence="3" id="KW-1185">Reference proteome</keyword>
<dbReference type="AlphaFoldDB" id="D1A8I9"/>
<organism evidence="2 3">
    <name type="scientific">Thermomonospora curvata (strain ATCC 19995 / DSM 43183 / JCM 3096 / KCTC 9072 / NBRC 15933 / NCIMB 10081 / Henssen B9)</name>
    <dbReference type="NCBI Taxonomy" id="471852"/>
    <lineage>
        <taxon>Bacteria</taxon>
        <taxon>Bacillati</taxon>
        <taxon>Actinomycetota</taxon>
        <taxon>Actinomycetes</taxon>
        <taxon>Streptosporangiales</taxon>
        <taxon>Thermomonosporaceae</taxon>
        <taxon>Thermomonospora</taxon>
    </lineage>
</organism>
<gene>
    <name evidence="2" type="ordered locus">Tcur_1099</name>
</gene>
<evidence type="ECO:0000313" key="2">
    <source>
        <dbReference type="EMBL" id="ACY96684.1"/>
    </source>
</evidence>
<sequence length="136" mass="14137">MSAAALRPRTPACGRPPQGRGCGASLRYERNVHRMRRRSGMIEDAARRAAPAPGAREDVSSVQGRADVASGGDGAGKKAGDPVSRPHAEGAAGAGAVVRREEDGTAAEGAAPHRRRPAGGGHARTDGRDRRAERMR</sequence>
<dbReference type="HOGENOM" id="CLU_1874458_0_0_11"/>
<evidence type="ECO:0000256" key="1">
    <source>
        <dbReference type="SAM" id="MobiDB-lite"/>
    </source>
</evidence>
<dbReference type="STRING" id="471852.Tcur_1099"/>
<dbReference type="KEGG" id="tcu:Tcur_1099"/>
<name>D1A8I9_THECD</name>
<feature type="compositionally biased region" description="Basic and acidic residues" evidence="1">
    <location>
        <begin position="75"/>
        <end position="88"/>
    </location>
</feature>
<reference evidence="2 3" key="1">
    <citation type="journal article" date="2011" name="Stand. Genomic Sci.">
        <title>Complete genome sequence of Thermomonospora curvata type strain (B9).</title>
        <authorList>
            <person name="Chertkov O."/>
            <person name="Sikorski J."/>
            <person name="Nolan M."/>
            <person name="Lapidus A."/>
            <person name="Lucas S."/>
            <person name="Del Rio T.G."/>
            <person name="Tice H."/>
            <person name="Cheng J.F."/>
            <person name="Goodwin L."/>
            <person name="Pitluck S."/>
            <person name="Liolios K."/>
            <person name="Ivanova N."/>
            <person name="Mavromatis K."/>
            <person name="Mikhailova N."/>
            <person name="Ovchinnikova G."/>
            <person name="Pati A."/>
            <person name="Chen A."/>
            <person name="Palaniappan K."/>
            <person name="Djao O.D."/>
            <person name="Land M."/>
            <person name="Hauser L."/>
            <person name="Chang Y.J."/>
            <person name="Jeffries C.D."/>
            <person name="Brettin T."/>
            <person name="Han C."/>
            <person name="Detter J.C."/>
            <person name="Rohde M."/>
            <person name="Goker M."/>
            <person name="Woyke T."/>
            <person name="Bristow J."/>
            <person name="Eisen J.A."/>
            <person name="Markowitz V."/>
            <person name="Hugenholtz P."/>
            <person name="Klenk H.P."/>
            <person name="Kyrpides N.C."/>
        </authorList>
    </citation>
    <scope>NUCLEOTIDE SEQUENCE [LARGE SCALE GENOMIC DNA]</scope>
    <source>
        <strain evidence="3">ATCC 19995 / DSM 43183 / JCM 3096 / KCTC 9072 / NBRC 15933 / NCIMB 10081 / Henssen B9</strain>
    </source>
</reference>
<dbReference type="EMBL" id="CP001738">
    <property type="protein sequence ID" value="ACY96684.1"/>
    <property type="molecule type" value="Genomic_DNA"/>
</dbReference>
<feature type="region of interest" description="Disordered" evidence="1">
    <location>
        <begin position="1"/>
        <end position="136"/>
    </location>
</feature>
<accession>D1A8I9</accession>
<protein>
    <submittedName>
        <fullName evidence="2">PE-PGRS family protein</fullName>
    </submittedName>
</protein>
<feature type="compositionally biased region" description="Basic and acidic residues" evidence="1">
    <location>
        <begin position="123"/>
        <end position="136"/>
    </location>
</feature>